<gene>
    <name evidence="2" type="ORF">HAKA00212_LOCUS12932</name>
</gene>
<feature type="compositionally biased region" description="Low complexity" evidence="1">
    <location>
        <begin position="269"/>
        <end position="278"/>
    </location>
</feature>
<feature type="compositionally biased region" description="Polar residues" evidence="1">
    <location>
        <begin position="239"/>
        <end position="257"/>
    </location>
</feature>
<accession>A0A7S3XWG4</accession>
<organism evidence="2">
    <name type="scientific">Heterosigma akashiwo</name>
    <name type="common">Chromophytic alga</name>
    <name type="synonym">Heterosigma carterae</name>
    <dbReference type="NCBI Taxonomy" id="2829"/>
    <lineage>
        <taxon>Eukaryota</taxon>
        <taxon>Sar</taxon>
        <taxon>Stramenopiles</taxon>
        <taxon>Ochrophyta</taxon>
        <taxon>Raphidophyceae</taxon>
        <taxon>Chattonellales</taxon>
        <taxon>Chattonellaceae</taxon>
        <taxon>Heterosigma</taxon>
    </lineage>
</organism>
<dbReference type="EMBL" id="HBIU01028050">
    <property type="protein sequence ID" value="CAE0634216.1"/>
    <property type="molecule type" value="Transcribed_RNA"/>
</dbReference>
<dbReference type="AlphaFoldDB" id="A0A7S3XWG4"/>
<reference evidence="2" key="1">
    <citation type="submission" date="2021-01" db="EMBL/GenBank/DDBJ databases">
        <authorList>
            <person name="Corre E."/>
            <person name="Pelletier E."/>
            <person name="Niang G."/>
            <person name="Scheremetjew M."/>
            <person name="Finn R."/>
            <person name="Kale V."/>
            <person name="Holt S."/>
            <person name="Cochrane G."/>
            <person name="Meng A."/>
            <person name="Brown T."/>
            <person name="Cohen L."/>
        </authorList>
    </citation>
    <scope>NUCLEOTIDE SEQUENCE</scope>
    <source>
        <strain evidence="2">CCMP3107</strain>
    </source>
</reference>
<name>A0A7S3XWG4_HETAK</name>
<evidence type="ECO:0000313" key="2">
    <source>
        <dbReference type="EMBL" id="CAE0634216.1"/>
    </source>
</evidence>
<proteinExistence type="predicted"/>
<feature type="region of interest" description="Disordered" evidence="1">
    <location>
        <begin position="195"/>
        <end position="334"/>
    </location>
</feature>
<sequence>MAEGALARGAALAGLKVATEVPLEEASAAAAVEVEAAAELAMLTLLDTKLRELFGYLDTKVDAAKDGLAAGAKQRKNRAKFLAVDTARAAANRARDKTRQTTQYVSKNINHTKSFVGSKYTGTKDSLFSGAVYLQDKKNAAVTSSVERVKAVAFVLYEAVEPFAVRFPIINKYFRQAEEVAEAAAEFYDDVQEALSEEDGGGGAPAAAAVAPEEEAASPEHSFVRNSPTGATPKHDTAETSINKVPTPRLTYQNSVPKTKEFERPDSVPPTAAAAVEPEAARPEEGSPENADGTDPAPKPPSPMAELMGQKSLKRTRSRRKRKQKKQSFTHGTF</sequence>
<protein>
    <submittedName>
        <fullName evidence="2">Uncharacterized protein</fullName>
    </submittedName>
</protein>
<evidence type="ECO:0000256" key="1">
    <source>
        <dbReference type="SAM" id="MobiDB-lite"/>
    </source>
</evidence>
<feature type="compositionally biased region" description="Basic residues" evidence="1">
    <location>
        <begin position="312"/>
        <end position="328"/>
    </location>
</feature>